<keyword evidence="3" id="KW-1185">Reference proteome</keyword>
<dbReference type="PANTHER" id="PTHR28626">
    <property type="entry name" value="SRR1-LIKE PROTEIN"/>
    <property type="match status" value="1"/>
</dbReference>
<dbReference type="WBParaSite" id="SVE_0707800.1">
    <property type="protein sequence ID" value="SVE_0707800.1"/>
    <property type="gene ID" value="SVE_0707800"/>
</dbReference>
<comment type="similarity">
    <text evidence="1">Belongs to the SRR1 family.</text>
</comment>
<dbReference type="GO" id="GO:0005737">
    <property type="term" value="C:cytoplasm"/>
    <property type="evidence" value="ECO:0007669"/>
    <property type="project" value="TreeGrafter"/>
</dbReference>
<dbReference type="PANTHER" id="PTHR28626:SF3">
    <property type="entry name" value="SRR1-LIKE PROTEIN"/>
    <property type="match status" value="1"/>
</dbReference>
<evidence type="ECO:0000313" key="4">
    <source>
        <dbReference type="WBParaSite" id="SVE_0707800.1"/>
    </source>
</evidence>
<sequence length="239" mass="28010">MGEISYTYMDSDGFVIVAKRRSCKPKLKIDEMNLIYPCTIEISFKRTNENVYRAMNQLTKDKYINMFLTILEKILNGERISKIKCYGIGHFGELDGSGTYQLALLLLIQKFYNIPVTIQEPILNDVEINYINNYPFFEYISGDDLTSIEISESQNDYVLFFIPHGEDEMYEGILKAHNNEKQRQKMIILGNVLDDISITYKNISNFKYWKEYYDVCKKHILPTYNKCLGAFNNTCLMYN</sequence>
<organism evidence="3 4">
    <name type="scientific">Strongyloides venezuelensis</name>
    <name type="common">Threadworm</name>
    <dbReference type="NCBI Taxonomy" id="75913"/>
    <lineage>
        <taxon>Eukaryota</taxon>
        <taxon>Metazoa</taxon>
        <taxon>Ecdysozoa</taxon>
        <taxon>Nematoda</taxon>
        <taxon>Chromadorea</taxon>
        <taxon>Rhabditida</taxon>
        <taxon>Tylenchina</taxon>
        <taxon>Panagrolaimomorpha</taxon>
        <taxon>Strongyloidoidea</taxon>
        <taxon>Strongyloididae</taxon>
        <taxon>Strongyloides</taxon>
    </lineage>
</organism>
<protein>
    <submittedName>
        <fullName evidence="4">SRR1 domain-containing protein</fullName>
    </submittedName>
</protein>
<feature type="domain" description="SRR1-like" evidence="2">
    <location>
        <begin position="70"/>
        <end position="238"/>
    </location>
</feature>
<proteinExistence type="inferred from homology"/>
<dbReference type="AlphaFoldDB" id="A0A0K0FE01"/>
<dbReference type="STRING" id="75913.A0A0K0FE01"/>
<dbReference type="Proteomes" id="UP000035680">
    <property type="component" value="Unassembled WGS sequence"/>
</dbReference>
<reference evidence="4" key="2">
    <citation type="submission" date="2015-08" db="UniProtKB">
        <authorList>
            <consortium name="WormBaseParasite"/>
        </authorList>
    </citation>
    <scope>IDENTIFICATION</scope>
</reference>
<dbReference type="InterPro" id="IPR040044">
    <property type="entry name" value="SRR1L"/>
</dbReference>
<evidence type="ECO:0000259" key="2">
    <source>
        <dbReference type="Pfam" id="PF07985"/>
    </source>
</evidence>
<evidence type="ECO:0000313" key="3">
    <source>
        <dbReference type="Proteomes" id="UP000035680"/>
    </source>
</evidence>
<reference evidence="3" key="1">
    <citation type="submission" date="2014-07" db="EMBL/GenBank/DDBJ databases">
        <authorList>
            <person name="Martin A.A"/>
            <person name="De Silva N."/>
        </authorList>
    </citation>
    <scope>NUCLEOTIDE SEQUENCE</scope>
</reference>
<dbReference type="InterPro" id="IPR012942">
    <property type="entry name" value="SRR1-like"/>
</dbReference>
<dbReference type="Pfam" id="PF07985">
    <property type="entry name" value="SRR1"/>
    <property type="match status" value="1"/>
</dbReference>
<accession>A0A0K0FE01</accession>
<evidence type="ECO:0000256" key="1">
    <source>
        <dbReference type="ARBA" id="ARBA00009856"/>
    </source>
</evidence>
<name>A0A0K0FE01_STRVS</name>
<dbReference type="GO" id="GO:0005634">
    <property type="term" value="C:nucleus"/>
    <property type="evidence" value="ECO:0007669"/>
    <property type="project" value="TreeGrafter"/>
</dbReference>